<dbReference type="Gene3D" id="3.20.20.10">
    <property type="entry name" value="Alanine racemase"/>
    <property type="match status" value="1"/>
</dbReference>
<dbReference type="NCBIfam" id="TIGR01048">
    <property type="entry name" value="lysA"/>
    <property type="match status" value="1"/>
</dbReference>
<dbReference type="InterPro" id="IPR001969">
    <property type="entry name" value="Aspartic_peptidase_AS"/>
</dbReference>
<dbReference type="Gene3D" id="2.40.70.10">
    <property type="entry name" value="Acid Proteases"/>
    <property type="match status" value="1"/>
</dbReference>
<evidence type="ECO:0000256" key="1">
    <source>
        <dbReference type="ARBA" id="ARBA00001933"/>
    </source>
</evidence>
<keyword evidence="9 17" id="KW-0663">Pyridoxal phosphate</keyword>
<dbReference type="GO" id="GO:0004519">
    <property type="term" value="F:endonuclease activity"/>
    <property type="evidence" value="ECO:0007669"/>
    <property type="project" value="UniProtKB-KW"/>
</dbReference>
<keyword evidence="5" id="KW-0540">Nuclease</keyword>
<dbReference type="GO" id="GO:0009089">
    <property type="term" value="P:lysine biosynthetic process via diaminopimelate"/>
    <property type="evidence" value="ECO:0007669"/>
    <property type="project" value="InterPro"/>
</dbReference>
<evidence type="ECO:0000256" key="13">
    <source>
        <dbReference type="ARBA" id="ARBA00050464"/>
    </source>
</evidence>
<protein>
    <recommendedName>
        <fullName evidence="18">Integrase catalytic domain-containing protein</fullName>
    </recommendedName>
</protein>
<comment type="catalytic activity">
    <reaction evidence="13">
        <text>meso-2,6-diaminopimelate + H(+) = L-lysine + CO2</text>
        <dbReference type="Rhea" id="RHEA:15101"/>
        <dbReference type="ChEBI" id="CHEBI:15378"/>
        <dbReference type="ChEBI" id="CHEBI:16526"/>
        <dbReference type="ChEBI" id="CHEBI:32551"/>
        <dbReference type="ChEBI" id="CHEBI:57791"/>
        <dbReference type="EC" id="4.1.1.20"/>
    </reaction>
</comment>
<gene>
    <name evidence="19" type="ORF">E3N88_18230</name>
</gene>
<dbReference type="CDD" id="cd00303">
    <property type="entry name" value="retropepsin_like"/>
    <property type="match status" value="1"/>
</dbReference>
<comment type="similarity">
    <text evidence="16">Belongs to the Orn/Lys/Arg decarboxylase class-II family. LysA subfamily.</text>
</comment>
<dbReference type="Gene3D" id="3.30.70.270">
    <property type="match status" value="2"/>
</dbReference>
<dbReference type="InterPro" id="IPR050951">
    <property type="entry name" value="Retrovirus_Pol_polyprotein"/>
</dbReference>
<proteinExistence type="inferred from homology"/>
<organism evidence="19 20">
    <name type="scientific">Mikania micrantha</name>
    <name type="common">bitter vine</name>
    <dbReference type="NCBI Taxonomy" id="192012"/>
    <lineage>
        <taxon>Eukaryota</taxon>
        <taxon>Viridiplantae</taxon>
        <taxon>Streptophyta</taxon>
        <taxon>Embryophyta</taxon>
        <taxon>Tracheophyta</taxon>
        <taxon>Spermatophyta</taxon>
        <taxon>Magnoliopsida</taxon>
        <taxon>eudicotyledons</taxon>
        <taxon>Gunneridae</taxon>
        <taxon>Pentapetalae</taxon>
        <taxon>asterids</taxon>
        <taxon>campanulids</taxon>
        <taxon>Asterales</taxon>
        <taxon>Asteraceae</taxon>
        <taxon>Asteroideae</taxon>
        <taxon>Heliantheae alliance</taxon>
        <taxon>Eupatorieae</taxon>
        <taxon>Mikania</taxon>
    </lineage>
</organism>
<dbReference type="InterPro" id="IPR001584">
    <property type="entry name" value="Integrase_cat-core"/>
</dbReference>
<dbReference type="InterPro" id="IPR056924">
    <property type="entry name" value="SH3_Tf2-1"/>
</dbReference>
<evidence type="ECO:0000259" key="18">
    <source>
        <dbReference type="PROSITE" id="PS50994"/>
    </source>
</evidence>
<feature type="active site" description="Proton donor" evidence="17">
    <location>
        <position position="1348"/>
    </location>
</feature>
<dbReference type="PANTHER" id="PTHR37984:SF5">
    <property type="entry name" value="PROTEIN NYNRIN-LIKE"/>
    <property type="match status" value="1"/>
</dbReference>
<evidence type="ECO:0000256" key="8">
    <source>
        <dbReference type="ARBA" id="ARBA00022801"/>
    </source>
</evidence>
<evidence type="ECO:0000256" key="4">
    <source>
        <dbReference type="ARBA" id="ARBA00022695"/>
    </source>
</evidence>
<dbReference type="SUPFAM" id="SSF50630">
    <property type="entry name" value="Acid proteases"/>
    <property type="match status" value="1"/>
</dbReference>
<dbReference type="InterPro" id="IPR021109">
    <property type="entry name" value="Peptidase_aspartic_dom_sf"/>
</dbReference>
<evidence type="ECO:0000313" key="20">
    <source>
        <dbReference type="Proteomes" id="UP000326396"/>
    </source>
</evidence>
<name>A0A5N6NUP1_9ASTR</name>
<dbReference type="Gene3D" id="3.10.10.10">
    <property type="entry name" value="HIV Type 1 Reverse Transcriptase, subunit A, domain 1"/>
    <property type="match status" value="1"/>
</dbReference>
<dbReference type="FunFam" id="3.30.70.270:FF:000020">
    <property type="entry name" value="Transposon Tf2-6 polyprotein-like Protein"/>
    <property type="match status" value="1"/>
</dbReference>
<dbReference type="InterPro" id="IPR016197">
    <property type="entry name" value="Chromo-like_dom_sf"/>
</dbReference>
<dbReference type="InterPro" id="IPR022644">
    <property type="entry name" value="De-COase2_N"/>
</dbReference>
<evidence type="ECO:0000256" key="7">
    <source>
        <dbReference type="ARBA" id="ARBA00022793"/>
    </source>
</evidence>
<evidence type="ECO:0000256" key="17">
    <source>
        <dbReference type="PIRSR" id="PIRSR600183-50"/>
    </source>
</evidence>
<keyword evidence="2" id="KW-0028">Amino-acid biosynthesis</keyword>
<evidence type="ECO:0000256" key="2">
    <source>
        <dbReference type="ARBA" id="ARBA00022605"/>
    </source>
</evidence>
<dbReference type="InterPro" id="IPR000477">
    <property type="entry name" value="RT_dom"/>
</dbReference>
<dbReference type="GO" id="GO:0004190">
    <property type="term" value="F:aspartic-type endopeptidase activity"/>
    <property type="evidence" value="ECO:0007669"/>
    <property type="project" value="InterPro"/>
</dbReference>
<dbReference type="OrthoDB" id="5034579at2759"/>
<dbReference type="Pfam" id="PF02784">
    <property type="entry name" value="Orn_Arg_deC_N"/>
    <property type="match status" value="1"/>
</dbReference>
<keyword evidence="8" id="KW-0378">Hydrolase</keyword>
<keyword evidence="4" id="KW-0548">Nucleotidyltransferase</keyword>
<comment type="function">
    <text evidence="14">Specifically catalyzes the decarboxylation of meso-diaminopimelate (meso-DAP) to L-lysine.</text>
</comment>
<feature type="domain" description="Integrase catalytic" evidence="18">
    <location>
        <begin position="677"/>
        <end position="840"/>
    </location>
</feature>
<dbReference type="GO" id="GO:0006508">
    <property type="term" value="P:proteolysis"/>
    <property type="evidence" value="ECO:0007669"/>
    <property type="project" value="InterPro"/>
</dbReference>
<dbReference type="CDD" id="cd01647">
    <property type="entry name" value="RT_LTR"/>
    <property type="match status" value="1"/>
</dbReference>
<dbReference type="SUPFAM" id="SSF56672">
    <property type="entry name" value="DNA/RNA polymerases"/>
    <property type="match status" value="1"/>
</dbReference>
<dbReference type="InterPro" id="IPR029066">
    <property type="entry name" value="PLP-binding_barrel"/>
</dbReference>
<evidence type="ECO:0000256" key="11">
    <source>
        <dbReference type="ARBA" id="ARBA00023154"/>
    </source>
</evidence>
<dbReference type="SUPFAM" id="SSF53098">
    <property type="entry name" value="Ribonuclease H-like"/>
    <property type="match status" value="1"/>
</dbReference>
<keyword evidence="10" id="KW-0695">RNA-directed DNA polymerase</keyword>
<dbReference type="InterPro" id="IPR043128">
    <property type="entry name" value="Rev_trsase/Diguanyl_cyclase"/>
</dbReference>
<evidence type="ECO:0000256" key="16">
    <source>
        <dbReference type="ARBA" id="ARBA00060983"/>
    </source>
</evidence>
<comment type="pathway">
    <text evidence="15">Amino-acid biosynthesis; L-lysine biosynthesis via DAP pathway; L-lysine from DL-2,6-diaminopimelate: step 1/1.</text>
</comment>
<keyword evidence="3" id="KW-0808">Transferase</keyword>
<dbReference type="InterPro" id="IPR002986">
    <property type="entry name" value="DAP_deCOOHase_LysA"/>
</dbReference>
<keyword evidence="6" id="KW-0255">Endonuclease</keyword>
<dbReference type="SUPFAM" id="SSF50621">
    <property type="entry name" value="Alanine racemase C-terminal domain-like"/>
    <property type="match status" value="1"/>
</dbReference>
<evidence type="ECO:0000256" key="12">
    <source>
        <dbReference type="ARBA" id="ARBA00023239"/>
    </source>
</evidence>
<dbReference type="FunFam" id="3.30.420.10:FF:000032">
    <property type="entry name" value="Retrovirus-related Pol polyprotein from transposon 297-like Protein"/>
    <property type="match status" value="1"/>
</dbReference>
<dbReference type="InterPro" id="IPR022653">
    <property type="entry name" value="De-COase2_pyr-phos_BS"/>
</dbReference>
<dbReference type="Pfam" id="PF00078">
    <property type="entry name" value="RVT_1"/>
    <property type="match status" value="1"/>
</dbReference>
<keyword evidence="11" id="KW-0457">Lysine biosynthesis</keyword>
<sequence>MWAFKITAEEAKVTSDVVTGIFHINSLPAYILFDSGASRSFISVKFVNHDSFVLAKLPYPLEVEIADSKSFLVYGIYHRCKLTIDGEDYEVDLIPMILGEFDVVIGMDWLSKYGANIVCNRKVIQLTSPGGYEVCIQGEKRGGTILCSLAKAMNYMNHGGQSFLAYVLDVEKEIKELNDVPVVRDFPDVFPDDLPGIPCDRDVEFKIGIIPGAKPIAKAPYRLAPSEMKELMTQFQDLLDKGFIHPSISPWGAPILFVKKKDGSLRMCIDYRELNKVTVKNRYPLPRIDDLFDQLQGASWFSKIDLRSGYHQLKVKEEDIPKTTFRTRYGHYEFLVMSFGLTNAPAAFMDLMNRFLGHVVGADGILVDPSKVQAVMKWSPPKTPTEIRSFLGLAGYYRRFIQDFARIASPLTKLTRKDVKFVWGDDQEKAFNELKFKLTQTPVLTLPDGPDNFVVYSDASYLGLGCVLMQRGKVIAYASRQLKVHEVNYPTHDLELAAVVFALKIWRHYLYGVKCTIYTDHKSLKYFFTQKELNMRQRRWIELLKDYDCEILYHPGKANVVADALSRKEEHELIRVTAMKIVISSDLVDQIKEAQIEALKEENWKRDRIKGQAHNLDEDSRGLKTRWGRVWIPPTCSLKIDLMEEAHKSKYSIHLGATKMYRDLRAEHQKPYGKLQPLEIPMWKWEHITMDLITKLRKTRKGYDTIWVIVDRLTKSAHFIPIRESYSSEKMAEVYVKEIVPRHGIPVTIVSDRDTRFTSHFWKNFQEELGTKLLLSTAYHPQTDGQSERTIQTLEDMLRACIIDFGGSWDDYLPLAEFSYNNSYHSGLGMPSYEMLYGRRCRTPVCWGEVGPRELENKEILKVTNQRIDQIRAHLKAAQNRQKSYADKRRRPIEFQVGDFVLITARIGNVAYRLELPEELSGIHDTFHVSYLRKCLADESTYVPFEDLEIDDKLNYIEKPVAILDRKVKQLRNKSLNQVKVQWKNRRGSDTTWDSEDEMRKFYPFLFDRNKENFKNNVVWDSSRYAAMILRIPSRKPQITRNVEAYKDALEGLNSIIGYAIKANNNFMILQHLRSLGCGAVLVSGNELRLALRAGFDPTRCIFNGNGKLLEDLVLAAQEGVFVNIDSEFDLDNIVSAARIAGKKVNVLLRINPDVDPQVHPYVATGNKNSKFGIRNEKLQWFLDSVKSYPDELKLVGAHCHLGSTITKVDIFRDAAAIMVKFIDEIRSQGFNISHLNIGGGLGIDYYHTGTVLPTPRDLIDTVRELVKSRDLNLIIEPGRSLIANTCCFVNRVTGVKTNGTKNFIVIDGSMAELIRPSLYDAYQHIELVSPPPSDSAVSTFDVVGPVCESADFLGKNRELPAPARGSGLVVHDAGAYCMSMASTYNLKMRPPEYWVEEDGSVAKIRHGETFEDHMRYFEGLSI</sequence>
<accession>A0A5N6NUP1</accession>
<evidence type="ECO:0000256" key="9">
    <source>
        <dbReference type="ARBA" id="ARBA00022898"/>
    </source>
</evidence>
<dbReference type="GO" id="GO:0003676">
    <property type="term" value="F:nucleic acid binding"/>
    <property type="evidence" value="ECO:0007669"/>
    <property type="project" value="InterPro"/>
</dbReference>
<dbReference type="InterPro" id="IPR000183">
    <property type="entry name" value="Orn/DAP/Arg_de-COase"/>
</dbReference>
<dbReference type="Gene3D" id="3.30.420.10">
    <property type="entry name" value="Ribonuclease H-like superfamily/Ribonuclease H"/>
    <property type="match status" value="1"/>
</dbReference>
<evidence type="ECO:0000256" key="6">
    <source>
        <dbReference type="ARBA" id="ARBA00022759"/>
    </source>
</evidence>
<evidence type="ECO:0000256" key="3">
    <source>
        <dbReference type="ARBA" id="ARBA00022679"/>
    </source>
</evidence>
<dbReference type="Pfam" id="PF24626">
    <property type="entry name" value="SH3_Tf2-1"/>
    <property type="match status" value="1"/>
</dbReference>
<dbReference type="SUPFAM" id="SSF54160">
    <property type="entry name" value="Chromo domain-like"/>
    <property type="match status" value="1"/>
</dbReference>
<dbReference type="PRINTS" id="PR01181">
    <property type="entry name" value="DAPDCRBXLASE"/>
</dbReference>
<reference evidence="19 20" key="1">
    <citation type="submission" date="2019-05" db="EMBL/GenBank/DDBJ databases">
        <title>Mikania micrantha, genome provides insights into the molecular mechanism of rapid growth.</title>
        <authorList>
            <person name="Liu B."/>
        </authorList>
    </citation>
    <scope>NUCLEOTIDE SEQUENCE [LARGE SCALE GENOMIC DNA]</scope>
    <source>
        <strain evidence="19">NLD-2019</strain>
        <tissue evidence="19">Leaf</tissue>
    </source>
</reference>
<dbReference type="FunFam" id="2.40.37.10:FF:000003">
    <property type="entry name" value="Diaminopimelate decarboxylase"/>
    <property type="match status" value="1"/>
</dbReference>
<dbReference type="SUPFAM" id="SSF51419">
    <property type="entry name" value="PLP-binding barrel"/>
    <property type="match status" value="1"/>
</dbReference>
<dbReference type="Pfam" id="PF08284">
    <property type="entry name" value="RVP_2"/>
    <property type="match status" value="1"/>
</dbReference>
<dbReference type="Pfam" id="PF17917">
    <property type="entry name" value="RT_RNaseH"/>
    <property type="match status" value="1"/>
</dbReference>
<dbReference type="CDD" id="cd06828">
    <property type="entry name" value="PLPDE_III_DapDC"/>
    <property type="match status" value="1"/>
</dbReference>
<dbReference type="InterPro" id="IPR009006">
    <property type="entry name" value="Ala_racemase/Decarboxylase_C"/>
</dbReference>
<dbReference type="GO" id="GO:0003964">
    <property type="term" value="F:RNA-directed DNA polymerase activity"/>
    <property type="evidence" value="ECO:0007669"/>
    <property type="project" value="UniProtKB-KW"/>
</dbReference>
<dbReference type="EMBL" id="SZYD01000009">
    <property type="protein sequence ID" value="KAD5318284.1"/>
    <property type="molecule type" value="Genomic_DNA"/>
</dbReference>
<dbReference type="GO" id="GO:0015074">
    <property type="term" value="P:DNA integration"/>
    <property type="evidence" value="ECO:0007669"/>
    <property type="project" value="InterPro"/>
</dbReference>
<dbReference type="HAMAP" id="MF_02120">
    <property type="entry name" value="LysA"/>
    <property type="match status" value="1"/>
</dbReference>
<feature type="modified residue" description="N6-(pyridoxal phosphate)lysine" evidence="17">
    <location>
        <position position="1062"/>
    </location>
</feature>
<dbReference type="InterPro" id="IPR041373">
    <property type="entry name" value="RT_RNaseH"/>
</dbReference>
<evidence type="ECO:0000256" key="5">
    <source>
        <dbReference type="ARBA" id="ARBA00022722"/>
    </source>
</evidence>
<comment type="cofactor">
    <cofactor evidence="1 17">
        <name>pyridoxal 5'-phosphate</name>
        <dbReference type="ChEBI" id="CHEBI:597326"/>
    </cofactor>
</comment>
<dbReference type="FunFam" id="3.10.20.370:FF:000001">
    <property type="entry name" value="Retrovirus-related Pol polyprotein from transposon 17.6-like protein"/>
    <property type="match status" value="1"/>
</dbReference>
<keyword evidence="20" id="KW-1185">Reference proteome</keyword>
<dbReference type="InterPro" id="IPR036397">
    <property type="entry name" value="RNaseH_sf"/>
</dbReference>
<dbReference type="PRINTS" id="PR01179">
    <property type="entry name" value="ODADCRBXLASE"/>
</dbReference>
<dbReference type="InterPro" id="IPR043502">
    <property type="entry name" value="DNA/RNA_pol_sf"/>
</dbReference>
<dbReference type="FunFam" id="3.20.20.10:FF:000003">
    <property type="entry name" value="Diaminopimelate decarboxylase"/>
    <property type="match status" value="1"/>
</dbReference>
<dbReference type="Gene3D" id="2.40.37.10">
    <property type="entry name" value="Lyase, Ornithine Decarboxylase, Chain A, domain 1"/>
    <property type="match status" value="1"/>
</dbReference>
<evidence type="ECO:0000256" key="15">
    <source>
        <dbReference type="ARBA" id="ARBA00060643"/>
    </source>
</evidence>
<keyword evidence="12" id="KW-0456">Lyase</keyword>
<dbReference type="PROSITE" id="PS50994">
    <property type="entry name" value="INTEGRASE"/>
    <property type="match status" value="1"/>
</dbReference>
<comment type="caution">
    <text evidence="19">The sequence shown here is derived from an EMBL/GenBank/DDBJ whole genome shotgun (WGS) entry which is preliminary data.</text>
</comment>
<dbReference type="Proteomes" id="UP000326396">
    <property type="component" value="Linkage Group LG17"/>
</dbReference>
<dbReference type="CDD" id="cd09274">
    <property type="entry name" value="RNase_HI_RT_Ty3"/>
    <property type="match status" value="1"/>
</dbReference>
<dbReference type="PANTHER" id="PTHR37984">
    <property type="entry name" value="PROTEIN CBG26694"/>
    <property type="match status" value="1"/>
</dbReference>
<dbReference type="InterPro" id="IPR022657">
    <property type="entry name" value="De-COase2_CS"/>
</dbReference>
<evidence type="ECO:0000256" key="14">
    <source>
        <dbReference type="ARBA" id="ARBA00053571"/>
    </source>
</evidence>
<keyword evidence="7" id="KW-0210">Decarboxylase</keyword>
<dbReference type="PROSITE" id="PS00879">
    <property type="entry name" value="ODR_DC_2_2"/>
    <property type="match status" value="1"/>
</dbReference>
<dbReference type="PROSITE" id="PS00878">
    <property type="entry name" value="ODR_DC_2_1"/>
    <property type="match status" value="1"/>
</dbReference>
<evidence type="ECO:0000313" key="19">
    <source>
        <dbReference type="EMBL" id="KAD5318284.1"/>
    </source>
</evidence>
<dbReference type="InterPro" id="IPR012337">
    <property type="entry name" value="RNaseH-like_sf"/>
</dbReference>
<dbReference type="GO" id="GO:0008836">
    <property type="term" value="F:diaminopimelate decarboxylase activity"/>
    <property type="evidence" value="ECO:0007669"/>
    <property type="project" value="UniProtKB-EC"/>
</dbReference>
<dbReference type="PROSITE" id="PS00141">
    <property type="entry name" value="ASP_PROTEASE"/>
    <property type="match status" value="1"/>
</dbReference>
<evidence type="ECO:0000256" key="10">
    <source>
        <dbReference type="ARBA" id="ARBA00022918"/>
    </source>
</evidence>